<dbReference type="InterPro" id="IPR013342">
    <property type="entry name" value="Mandelate_racemase_C"/>
</dbReference>
<accession>A0ABW6JI42</accession>
<dbReference type="RefSeq" id="WP_381727016.1">
    <property type="nucleotide sequence ID" value="NZ_JBHVBU010000050.1"/>
</dbReference>
<evidence type="ECO:0000256" key="1">
    <source>
        <dbReference type="ARBA" id="ARBA00001968"/>
    </source>
</evidence>
<protein>
    <recommendedName>
        <fullName evidence="5 6">o-succinylbenzoate synthase</fullName>
        <ecNumber evidence="5 6">4.2.1.113</ecNumber>
    </recommendedName>
</protein>
<dbReference type="GO" id="GO:0043748">
    <property type="term" value="F:O-succinylbenzoate synthase activity"/>
    <property type="evidence" value="ECO:0007669"/>
    <property type="project" value="UniProtKB-EC"/>
</dbReference>
<dbReference type="InterPro" id="IPR010197">
    <property type="entry name" value="OSBS/NAAAR"/>
</dbReference>
<dbReference type="SFLD" id="SFLDS00001">
    <property type="entry name" value="Enolase"/>
    <property type="match status" value="1"/>
</dbReference>
<evidence type="ECO:0000256" key="5">
    <source>
        <dbReference type="ARBA" id="ARBA00029491"/>
    </source>
</evidence>
<evidence type="ECO:0000256" key="4">
    <source>
        <dbReference type="ARBA" id="ARBA00023239"/>
    </source>
</evidence>
<dbReference type="NCBIfam" id="TIGR01928">
    <property type="entry name" value="menC_lowGC_arch"/>
    <property type="match status" value="1"/>
</dbReference>
<dbReference type="Gene3D" id="3.20.20.120">
    <property type="entry name" value="Enolase-like C-terminal domain"/>
    <property type="match status" value="1"/>
</dbReference>
<dbReference type="InterPro" id="IPR013341">
    <property type="entry name" value="Mandelate_racemase_N_dom"/>
</dbReference>
<dbReference type="InterPro" id="IPR029017">
    <property type="entry name" value="Enolase-like_N"/>
</dbReference>
<feature type="region of interest" description="Disordered" evidence="7">
    <location>
        <begin position="370"/>
        <end position="398"/>
    </location>
</feature>
<proteinExistence type="predicted"/>
<evidence type="ECO:0000313" key="10">
    <source>
        <dbReference type="Proteomes" id="UP001600650"/>
    </source>
</evidence>
<keyword evidence="10" id="KW-1185">Reference proteome</keyword>
<dbReference type="Pfam" id="PF13378">
    <property type="entry name" value="MR_MLE_C"/>
    <property type="match status" value="1"/>
</dbReference>
<dbReference type="PANTHER" id="PTHR48073">
    <property type="entry name" value="O-SUCCINYLBENZOATE SYNTHASE-RELATED"/>
    <property type="match status" value="1"/>
</dbReference>
<evidence type="ECO:0000256" key="6">
    <source>
        <dbReference type="NCBIfam" id="TIGR01928"/>
    </source>
</evidence>
<dbReference type="EC" id="4.2.1.113" evidence="5 6"/>
<evidence type="ECO:0000313" key="9">
    <source>
        <dbReference type="EMBL" id="MFE7965047.1"/>
    </source>
</evidence>
<reference evidence="9 10" key="1">
    <citation type="submission" date="2024-09" db="EMBL/GenBank/DDBJ databases">
        <title>The Natural Products Discovery Center: Release of the First 8490 Sequenced Strains for Exploring Actinobacteria Biosynthetic Diversity.</title>
        <authorList>
            <person name="Kalkreuter E."/>
            <person name="Kautsar S.A."/>
            <person name="Yang D."/>
            <person name="Bader C.D."/>
            <person name="Teijaro C.N."/>
            <person name="Fluegel L."/>
            <person name="Davis C.M."/>
            <person name="Simpson J.R."/>
            <person name="Lauterbach L."/>
            <person name="Steele A.D."/>
            <person name="Gui C."/>
            <person name="Meng S."/>
            <person name="Li G."/>
            <person name="Viehrig K."/>
            <person name="Ye F."/>
            <person name="Su P."/>
            <person name="Kiefer A.F."/>
            <person name="Nichols A."/>
            <person name="Cepeda A.J."/>
            <person name="Yan W."/>
            <person name="Fan B."/>
            <person name="Jiang Y."/>
            <person name="Adhikari A."/>
            <person name="Zheng C.-J."/>
            <person name="Schuster L."/>
            <person name="Cowan T.M."/>
            <person name="Smanski M.J."/>
            <person name="Chevrette M.G."/>
            <person name="De Carvalho L.P.S."/>
            <person name="Shen B."/>
        </authorList>
    </citation>
    <scope>NUCLEOTIDE SEQUENCE [LARGE SCALE GENOMIC DNA]</scope>
    <source>
        <strain evidence="9 10">NPDC057399</strain>
    </source>
</reference>
<keyword evidence="4 9" id="KW-0456">Lyase</keyword>
<gene>
    <name evidence="9" type="primary">menC</name>
    <name evidence="9" type="ORF">ACFU0X_18790</name>
</gene>
<dbReference type="InterPro" id="IPR036849">
    <property type="entry name" value="Enolase-like_C_sf"/>
</dbReference>
<dbReference type="SUPFAM" id="SSF54826">
    <property type="entry name" value="Enolase N-terminal domain-like"/>
    <property type="match status" value="1"/>
</dbReference>
<organism evidence="9 10">
    <name type="scientific">Streptomyces cellulosae</name>
    <dbReference type="NCBI Taxonomy" id="1968"/>
    <lineage>
        <taxon>Bacteria</taxon>
        <taxon>Bacillati</taxon>
        <taxon>Actinomycetota</taxon>
        <taxon>Actinomycetes</taxon>
        <taxon>Kitasatosporales</taxon>
        <taxon>Streptomycetaceae</taxon>
        <taxon>Streptomyces</taxon>
    </lineage>
</organism>
<dbReference type="CDD" id="cd03317">
    <property type="entry name" value="NAAAR"/>
    <property type="match status" value="1"/>
</dbReference>
<name>A0ABW6JI42_STRCE</name>
<comment type="cofactor">
    <cofactor evidence="1">
        <name>a divalent metal cation</name>
        <dbReference type="ChEBI" id="CHEBI:60240"/>
    </cofactor>
</comment>
<evidence type="ECO:0000256" key="2">
    <source>
        <dbReference type="ARBA" id="ARBA00022723"/>
    </source>
</evidence>
<dbReference type="Gene3D" id="3.30.390.10">
    <property type="entry name" value="Enolase-like, N-terminal domain"/>
    <property type="match status" value="1"/>
</dbReference>
<comment type="caution">
    <text evidence="9">The sequence shown here is derived from an EMBL/GenBank/DDBJ whole genome shotgun (WGS) entry which is preliminary data.</text>
</comment>
<dbReference type="Pfam" id="PF02746">
    <property type="entry name" value="MR_MLE_N"/>
    <property type="match status" value="1"/>
</dbReference>
<dbReference type="SFLD" id="SFLDF00009">
    <property type="entry name" value="o-succinylbenzoate_synthase"/>
    <property type="match status" value="1"/>
</dbReference>
<sequence>MKIESVELLRVGMPLVSPFRTSFGTQSRRDVLLVRVITPEAEGWAECVAMAEPLYSSEYAGAAHRVTADHLLPRLFASGDVTAAAVASALAPVRGHRMAKAAVEAAVLDAELKAAGVPLGRHLGATQSRIVSGVSVGIHDSVPELLNTVGRCLSDGYARIKLKIEPGWDIEPVAAVRKHFGDDILLQADANSAYTRADARHLAGLDPYGLLMLEQPLEEEDVTGHAELARSLTTPICLDESIVSAQAAHEAIRIGACAVVNIKPGRVGGYLEARRVHDVCAAAGVPVWAGGMLETGIGRAANLALAGLPNFTLPSDISGSDRYYRQDLTEPFRVNDGTIPVPDAPGIGVAPLPEILDELVTERETLRPAGRVSVRRVPVSDARSGGADEPSGGTTPPG</sequence>
<dbReference type="SFLD" id="SFLDG00180">
    <property type="entry name" value="muconate_cycloisomerase"/>
    <property type="match status" value="1"/>
</dbReference>
<feature type="domain" description="Mandelate racemase/muconate lactonizing enzyme C-terminal" evidence="8">
    <location>
        <begin position="142"/>
        <end position="235"/>
    </location>
</feature>
<keyword evidence="3" id="KW-0460">Magnesium</keyword>
<evidence type="ECO:0000256" key="3">
    <source>
        <dbReference type="ARBA" id="ARBA00022842"/>
    </source>
</evidence>
<dbReference type="EMBL" id="JBHVBU010000050">
    <property type="protein sequence ID" value="MFE7965047.1"/>
    <property type="molecule type" value="Genomic_DNA"/>
</dbReference>
<keyword evidence="2" id="KW-0479">Metal-binding</keyword>
<dbReference type="InterPro" id="IPR029065">
    <property type="entry name" value="Enolase_C-like"/>
</dbReference>
<dbReference type="SUPFAM" id="SSF51604">
    <property type="entry name" value="Enolase C-terminal domain-like"/>
    <property type="match status" value="1"/>
</dbReference>
<evidence type="ECO:0000256" key="7">
    <source>
        <dbReference type="SAM" id="MobiDB-lite"/>
    </source>
</evidence>
<dbReference type="SMART" id="SM00922">
    <property type="entry name" value="MR_MLE"/>
    <property type="match status" value="1"/>
</dbReference>
<evidence type="ECO:0000259" key="8">
    <source>
        <dbReference type="SMART" id="SM00922"/>
    </source>
</evidence>
<dbReference type="Proteomes" id="UP001600650">
    <property type="component" value="Unassembled WGS sequence"/>
</dbReference>
<dbReference type="PANTHER" id="PTHR48073:SF5">
    <property type="entry name" value="O-SUCCINYLBENZOATE SYNTHASE"/>
    <property type="match status" value="1"/>
</dbReference>